<dbReference type="InterPro" id="IPR023451">
    <property type="entry name" value="Thymidate_synth/dCMP_Mease_dom"/>
</dbReference>
<dbReference type="InterPro" id="IPR036926">
    <property type="entry name" value="Thymidate_synth/dCMP_Mease_sf"/>
</dbReference>
<evidence type="ECO:0000256" key="5">
    <source>
        <dbReference type="HAMAP-Rule" id="MF_00008"/>
    </source>
</evidence>
<feature type="binding site" description="in other chain" evidence="5">
    <location>
        <position position="37"/>
    </location>
    <ligand>
        <name>dUMP</name>
        <dbReference type="ChEBI" id="CHEBI:246422"/>
        <note>ligand shared between dimeric partners</note>
    </ligand>
</feature>
<keyword evidence="5" id="KW-0963">Cytoplasm</keyword>
<dbReference type="PROSITE" id="PS00091">
    <property type="entry name" value="THYMIDYLATE_SYNTHASE"/>
    <property type="match status" value="1"/>
</dbReference>
<dbReference type="GO" id="GO:0005829">
    <property type="term" value="C:cytosol"/>
    <property type="evidence" value="ECO:0007669"/>
    <property type="project" value="TreeGrafter"/>
</dbReference>
<sequence>MATRAQPSGDSAPPHYEWQYLNLMRRIWEQGDERVDRTGVGTRSIFGAELRFALSDGQVPLLTTKRVYWKTATREFLWFLTGETNIRPLCAQGVEIWTDWPLARYRRESGEEISRDAFSARIVAEPDFAARWGDLGPVYGKQWVDWPVYQPQPDGSYRKAPQGINQVAALVESLRTNPGSRRHIVEGWNVAELDAMALPPCHKTYQFHVADGRLSCLLYQRSCDVALGLPFNLWGGALFTHMLAQQCDLEPGELVWMGGDVHLYLNHAELVAAQLARRPEGSPRLAIGRRPDSVFGYRIEDFTITGYAPQGALSAPVAV</sequence>
<reference evidence="8 9" key="1">
    <citation type="submission" date="2020-08" db="EMBL/GenBank/DDBJ databases">
        <title>The genome sequence of type strain Novosphingobium piscinae KCTC 42194.</title>
        <authorList>
            <person name="Liu Y."/>
        </authorList>
    </citation>
    <scope>NUCLEOTIDE SEQUENCE [LARGE SCALE GENOMIC DNA]</scope>
    <source>
        <strain evidence="8 9">KCTC 42194</strain>
    </source>
</reference>
<feature type="binding site" description="in other chain" evidence="5">
    <location>
        <position position="232"/>
    </location>
    <ligand>
        <name>dUMP</name>
        <dbReference type="ChEBI" id="CHEBI:246422"/>
        <note>ligand shared between dimeric partners</note>
    </ligand>
</feature>
<evidence type="ECO:0000256" key="2">
    <source>
        <dbReference type="ARBA" id="ARBA00022603"/>
    </source>
</evidence>
<evidence type="ECO:0000256" key="1">
    <source>
        <dbReference type="ARBA" id="ARBA00011947"/>
    </source>
</evidence>
<comment type="caution">
    <text evidence="8">The sequence shown here is derived from an EMBL/GenBank/DDBJ whole genome shotgun (WGS) entry which is preliminary data.</text>
</comment>
<dbReference type="InterPro" id="IPR000398">
    <property type="entry name" value="Thymidylate_synthase"/>
</dbReference>
<comment type="subunit">
    <text evidence="5">Homodimer.</text>
</comment>
<dbReference type="PRINTS" id="PR00108">
    <property type="entry name" value="THYMDSNTHASE"/>
</dbReference>
<name>A0A7X1KP01_9SPHN</name>
<dbReference type="GO" id="GO:0006235">
    <property type="term" value="P:dTTP biosynthetic process"/>
    <property type="evidence" value="ECO:0007669"/>
    <property type="project" value="UniProtKB-UniRule"/>
</dbReference>
<keyword evidence="4 5" id="KW-0545">Nucleotide biosynthesis</keyword>
<dbReference type="InterPro" id="IPR020940">
    <property type="entry name" value="Thymidylate_synthase_AS"/>
</dbReference>
<feature type="binding site" description="in other chain" evidence="5">
    <location>
        <begin position="262"/>
        <end position="264"/>
    </location>
    <ligand>
        <name>dUMP</name>
        <dbReference type="ChEBI" id="CHEBI:246422"/>
        <note>ligand shared between dimeric partners</note>
    </ligand>
</feature>
<dbReference type="PANTHER" id="PTHR11548:SF1">
    <property type="entry name" value="THYMIDYLATE SYNTHASE 1"/>
    <property type="match status" value="1"/>
</dbReference>
<gene>
    <name evidence="5 8" type="primary">thyA</name>
    <name evidence="8" type="ORF">H7F53_03315</name>
</gene>
<keyword evidence="3 5" id="KW-0808">Transferase</keyword>
<dbReference type="EC" id="2.1.1.45" evidence="1 5"/>
<feature type="binding site" evidence="5">
    <location>
        <position position="318"/>
    </location>
    <ligand>
        <name>(6R)-5,10-methylene-5,6,7,8-tetrahydrofolate</name>
        <dbReference type="ChEBI" id="CHEBI:15636"/>
    </ligand>
</feature>
<dbReference type="GO" id="GO:0032259">
    <property type="term" value="P:methylation"/>
    <property type="evidence" value="ECO:0007669"/>
    <property type="project" value="UniProtKB-KW"/>
</dbReference>
<comment type="catalytic activity">
    <reaction evidence="5">
        <text>dUMP + (6R)-5,10-methylene-5,6,7,8-tetrahydrofolate = 7,8-dihydrofolate + dTMP</text>
        <dbReference type="Rhea" id="RHEA:12104"/>
        <dbReference type="ChEBI" id="CHEBI:15636"/>
        <dbReference type="ChEBI" id="CHEBI:57451"/>
        <dbReference type="ChEBI" id="CHEBI:63528"/>
        <dbReference type="ChEBI" id="CHEBI:246422"/>
        <dbReference type="EC" id="2.1.1.45"/>
    </reaction>
</comment>
<dbReference type="EMBL" id="JACLAX010000002">
    <property type="protein sequence ID" value="MBC2668172.1"/>
    <property type="molecule type" value="Genomic_DNA"/>
</dbReference>
<comment type="function">
    <text evidence="5">Catalyzes the reductive methylation of 2'-deoxyuridine-5'-monophosphate (dUMP) to 2'-deoxythymidine-5'-monophosphate (dTMP) while utilizing 5,10-methylenetetrahydrofolate (mTHF) as the methyl donor and reductant in the reaction, yielding dihydrofolate (DHF) as a by-product. This enzymatic reaction provides an intracellular de novo source of dTMP, an essential precursor for DNA biosynthesis.</text>
</comment>
<evidence type="ECO:0000256" key="3">
    <source>
        <dbReference type="ARBA" id="ARBA00022679"/>
    </source>
</evidence>
<dbReference type="NCBIfam" id="TIGR03284">
    <property type="entry name" value="thym_sym"/>
    <property type="match status" value="1"/>
</dbReference>
<keyword evidence="2 5" id="KW-0489">Methyltransferase</keyword>
<feature type="domain" description="Thymidylate synthase/dCMP hydroxymethylase" evidence="7">
    <location>
        <begin position="19"/>
        <end position="319"/>
    </location>
</feature>
<evidence type="ECO:0000313" key="8">
    <source>
        <dbReference type="EMBL" id="MBC2668172.1"/>
    </source>
</evidence>
<feature type="binding site" description="in other chain" evidence="5">
    <location>
        <begin position="221"/>
        <end position="224"/>
    </location>
    <ligand>
        <name>dUMP</name>
        <dbReference type="ChEBI" id="CHEBI:246422"/>
        <note>ligand shared between dimeric partners</note>
    </ligand>
</feature>
<dbReference type="AlphaFoldDB" id="A0A7X1KP01"/>
<feature type="binding site" evidence="5">
    <location>
        <begin position="181"/>
        <end position="182"/>
    </location>
    <ligand>
        <name>dUMP</name>
        <dbReference type="ChEBI" id="CHEBI:246422"/>
        <note>ligand shared between dimeric partners</note>
    </ligand>
</feature>
<dbReference type="PANTHER" id="PTHR11548">
    <property type="entry name" value="THYMIDYLATE SYNTHASE 1"/>
    <property type="match status" value="1"/>
</dbReference>
<evidence type="ECO:0000259" key="7">
    <source>
        <dbReference type="Pfam" id="PF00303"/>
    </source>
</evidence>
<comment type="pathway">
    <text evidence="5">Pyrimidine metabolism; dTTP biosynthesis.</text>
</comment>
<comment type="caution">
    <text evidence="5">Lacks conserved residue(s) required for the propagation of feature annotation.</text>
</comment>
<feature type="active site" description="Nucleophile" evidence="5">
    <location>
        <position position="201"/>
    </location>
</feature>
<proteinExistence type="inferred from homology"/>
<dbReference type="UniPathway" id="UPA00575"/>
<accession>A0A7X1KP01</accession>
<evidence type="ECO:0000256" key="6">
    <source>
        <dbReference type="PROSITE-ProRule" id="PRU10016"/>
    </source>
</evidence>
<feature type="active site" evidence="6">
    <location>
        <position position="201"/>
    </location>
</feature>
<feature type="binding site" evidence="5">
    <location>
        <position position="224"/>
    </location>
    <ligand>
        <name>(6R)-5,10-methylene-5,6,7,8-tetrahydrofolate</name>
        <dbReference type="ChEBI" id="CHEBI:15636"/>
    </ligand>
</feature>
<evidence type="ECO:0000256" key="4">
    <source>
        <dbReference type="ARBA" id="ARBA00022727"/>
    </source>
</evidence>
<dbReference type="GO" id="GO:0004799">
    <property type="term" value="F:thymidylate synthase activity"/>
    <property type="evidence" value="ECO:0007669"/>
    <property type="project" value="UniProtKB-UniRule"/>
</dbReference>
<comment type="subcellular location">
    <subcellularLocation>
        <location evidence="5">Cytoplasm</location>
    </subcellularLocation>
</comment>
<dbReference type="HAMAP" id="MF_00008">
    <property type="entry name" value="Thymidy_synth_bact"/>
    <property type="match status" value="1"/>
</dbReference>
<dbReference type="GO" id="GO:0006231">
    <property type="term" value="P:dTMP biosynthetic process"/>
    <property type="evidence" value="ECO:0007669"/>
    <property type="project" value="UniProtKB-UniRule"/>
</dbReference>
<dbReference type="InterPro" id="IPR045097">
    <property type="entry name" value="Thymidate_synth/dCMP_Mease"/>
</dbReference>
<comment type="similarity">
    <text evidence="5">Belongs to the thymidylate synthase family. Bacterial-type ThyA subfamily.</text>
</comment>
<dbReference type="Gene3D" id="3.30.572.10">
    <property type="entry name" value="Thymidylate synthase/dCMP hydroxymethylase domain"/>
    <property type="match status" value="1"/>
</dbReference>
<dbReference type="RefSeq" id="WP_185678051.1">
    <property type="nucleotide sequence ID" value="NZ_JACLAX010000002.1"/>
</dbReference>
<dbReference type="Pfam" id="PF00303">
    <property type="entry name" value="Thymidylat_synt"/>
    <property type="match status" value="1"/>
</dbReference>
<dbReference type="CDD" id="cd00351">
    <property type="entry name" value="TS_Pyrimidine_HMase"/>
    <property type="match status" value="1"/>
</dbReference>
<dbReference type="Proteomes" id="UP000551327">
    <property type="component" value="Unassembled WGS sequence"/>
</dbReference>
<dbReference type="SUPFAM" id="SSF55831">
    <property type="entry name" value="Thymidylate synthase/dCMP hydroxymethylase"/>
    <property type="match status" value="1"/>
</dbReference>
<keyword evidence="9" id="KW-1185">Reference proteome</keyword>
<protein>
    <recommendedName>
        <fullName evidence="1 5">Thymidylate synthase</fullName>
        <shortName evidence="5">TS</shortName>
        <shortName evidence="5">TSase</shortName>
        <ecNumber evidence="1 5">2.1.1.45</ecNumber>
    </recommendedName>
</protein>
<organism evidence="8 9">
    <name type="scientific">Novosphingobium piscinae</name>
    <dbReference type="NCBI Taxonomy" id="1507448"/>
    <lineage>
        <taxon>Bacteria</taxon>
        <taxon>Pseudomonadati</taxon>
        <taxon>Pseudomonadota</taxon>
        <taxon>Alphaproteobacteria</taxon>
        <taxon>Sphingomonadales</taxon>
        <taxon>Sphingomonadaceae</taxon>
        <taxon>Novosphingobium</taxon>
    </lineage>
</organism>
<evidence type="ECO:0000313" key="9">
    <source>
        <dbReference type="Proteomes" id="UP000551327"/>
    </source>
</evidence>